<name>A0A239EU05_9ACTN</name>
<keyword evidence="2" id="KW-1185">Reference proteome</keyword>
<dbReference type="AlphaFoldDB" id="A0A239EU05"/>
<gene>
    <name evidence="1" type="ORF">SAMN06264365_11685</name>
</gene>
<dbReference type="Proteomes" id="UP000198415">
    <property type="component" value="Unassembled WGS sequence"/>
</dbReference>
<dbReference type="PANTHER" id="PTHR41700:SF1">
    <property type="entry name" value="N-ACETYLTRANSFERASE DOMAIN-CONTAINING PROTEIN"/>
    <property type="match status" value="1"/>
</dbReference>
<dbReference type="EMBL" id="FZNR01000016">
    <property type="protein sequence ID" value="SNS47523.1"/>
    <property type="molecule type" value="Genomic_DNA"/>
</dbReference>
<dbReference type="Gene3D" id="3.40.630.30">
    <property type="match status" value="1"/>
</dbReference>
<protein>
    <recommendedName>
        <fullName evidence="3">N-acetyltransferase domain-containing protein</fullName>
    </recommendedName>
</protein>
<reference evidence="1 2" key="1">
    <citation type="submission" date="2017-06" db="EMBL/GenBank/DDBJ databases">
        <authorList>
            <person name="Kim H.J."/>
            <person name="Triplett B.A."/>
        </authorList>
    </citation>
    <scope>NUCLEOTIDE SEQUENCE [LARGE SCALE GENOMIC DNA]</scope>
    <source>
        <strain evidence="1 2">DSM 43151</strain>
    </source>
</reference>
<accession>A0A239EU05</accession>
<dbReference type="InterPro" id="IPR016181">
    <property type="entry name" value="Acyl_CoA_acyltransferase"/>
</dbReference>
<dbReference type="SUPFAM" id="SSF55729">
    <property type="entry name" value="Acyl-CoA N-acyltransferases (Nat)"/>
    <property type="match status" value="1"/>
</dbReference>
<sequence length="237" mass="25610">MHVVVRELDGIAEWTAAGALYREVFGYAEPGWGLNPRLLAALRENGGTVIGALTGDGELAGFCYGFTGLQAGELYHYSQAAVVAVSAQGAGVGRSLKYAQAAAARLTGVRTMRWTFDPYALRNAHFNFAVLGATGIRFLPDFYGEPGTDRVLVSWDLTRAEAGSGRTGAGVRTGKEFGSRIVVAADEWFAAPDPEDRAWLRRELLTQFAGGRNLVEVARSEGDPERVAYLFEDEADR</sequence>
<evidence type="ECO:0000313" key="1">
    <source>
        <dbReference type="EMBL" id="SNS47523.1"/>
    </source>
</evidence>
<dbReference type="RefSeq" id="WP_089297023.1">
    <property type="nucleotide sequence ID" value="NZ_BOMU01000079.1"/>
</dbReference>
<proteinExistence type="predicted"/>
<dbReference type="PANTHER" id="PTHR41700">
    <property type="entry name" value="GCN5-RELATED N-ACETYLTRANSFERASE"/>
    <property type="match status" value="1"/>
</dbReference>
<dbReference type="InterPro" id="IPR038764">
    <property type="entry name" value="GNAT_N_AcTrfase_prd"/>
</dbReference>
<dbReference type="OrthoDB" id="9797990at2"/>
<evidence type="ECO:0000313" key="2">
    <source>
        <dbReference type="Proteomes" id="UP000198415"/>
    </source>
</evidence>
<evidence type="ECO:0008006" key="3">
    <source>
        <dbReference type="Google" id="ProtNLM"/>
    </source>
</evidence>
<organism evidence="1 2">
    <name type="scientific">Actinoplanes regularis</name>
    <dbReference type="NCBI Taxonomy" id="52697"/>
    <lineage>
        <taxon>Bacteria</taxon>
        <taxon>Bacillati</taxon>
        <taxon>Actinomycetota</taxon>
        <taxon>Actinomycetes</taxon>
        <taxon>Micromonosporales</taxon>
        <taxon>Micromonosporaceae</taxon>
        <taxon>Actinoplanes</taxon>
    </lineage>
</organism>